<dbReference type="AlphaFoldDB" id="A0A4R1RIK0"/>
<proteinExistence type="predicted"/>
<sequence>MKDRFMNGYVAGVVADIPIVILDMLSGLFHLDKFDYIHFVTIFAFSERNPNIWETLFALMIQLFFAGVLGVAFSYLLPHISERYFYSKGLIWGVLVWFMIYAVDIIFKIEDGLKMDFRTAVTHFILSVIWGWLMAWMLKRLRRMEQR</sequence>
<feature type="transmembrane region" description="Helical" evidence="1">
    <location>
        <begin position="7"/>
        <end position="29"/>
    </location>
</feature>
<dbReference type="EMBL" id="SLUN01000016">
    <property type="protein sequence ID" value="TCL65924.1"/>
    <property type="molecule type" value="Genomic_DNA"/>
</dbReference>
<evidence type="ECO:0000313" key="3">
    <source>
        <dbReference type="Proteomes" id="UP000295008"/>
    </source>
</evidence>
<feature type="transmembrane region" description="Helical" evidence="1">
    <location>
        <begin position="56"/>
        <end position="77"/>
    </location>
</feature>
<feature type="transmembrane region" description="Helical" evidence="1">
    <location>
        <begin position="121"/>
        <end position="138"/>
    </location>
</feature>
<protein>
    <submittedName>
        <fullName evidence="2">Uncharacterized protein</fullName>
    </submittedName>
</protein>
<gene>
    <name evidence="2" type="ORF">EDC14_101654</name>
</gene>
<dbReference type="RefSeq" id="WP_132014884.1">
    <property type="nucleotide sequence ID" value="NZ_SLUN01000016.1"/>
</dbReference>
<keyword evidence="3" id="KW-1185">Reference proteome</keyword>
<evidence type="ECO:0000256" key="1">
    <source>
        <dbReference type="SAM" id="Phobius"/>
    </source>
</evidence>
<keyword evidence="1" id="KW-1133">Transmembrane helix</keyword>
<name>A0A4R1RIK0_HYDET</name>
<dbReference type="OrthoDB" id="1796762at2"/>
<evidence type="ECO:0000313" key="2">
    <source>
        <dbReference type="EMBL" id="TCL65924.1"/>
    </source>
</evidence>
<dbReference type="Proteomes" id="UP000295008">
    <property type="component" value="Unassembled WGS sequence"/>
</dbReference>
<comment type="caution">
    <text evidence="2">The sequence shown here is derived from an EMBL/GenBank/DDBJ whole genome shotgun (WGS) entry which is preliminary data.</text>
</comment>
<reference evidence="2 3" key="1">
    <citation type="submission" date="2019-03" db="EMBL/GenBank/DDBJ databases">
        <title>Genomic Encyclopedia of Type Strains, Phase IV (KMG-IV): sequencing the most valuable type-strain genomes for metagenomic binning, comparative biology and taxonomic classification.</title>
        <authorList>
            <person name="Goeker M."/>
        </authorList>
    </citation>
    <scope>NUCLEOTIDE SEQUENCE [LARGE SCALE GENOMIC DNA]</scope>
    <source>
        <strain evidence="2 3">LX-B</strain>
    </source>
</reference>
<feature type="transmembrane region" description="Helical" evidence="1">
    <location>
        <begin position="89"/>
        <end position="109"/>
    </location>
</feature>
<organism evidence="2 3">
    <name type="scientific">Hydrogenispora ethanolica</name>
    <dbReference type="NCBI Taxonomy" id="1082276"/>
    <lineage>
        <taxon>Bacteria</taxon>
        <taxon>Bacillati</taxon>
        <taxon>Bacillota</taxon>
        <taxon>Hydrogenispora</taxon>
    </lineage>
</organism>
<keyword evidence="1" id="KW-0812">Transmembrane</keyword>
<keyword evidence="1" id="KW-0472">Membrane</keyword>
<accession>A0A4R1RIK0</accession>